<dbReference type="InterPro" id="IPR012000">
    <property type="entry name" value="Thiamin_PyroP_enz_cen_dom"/>
</dbReference>
<dbReference type="Pfam" id="PF02775">
    <property type="entry name" value="TPP_enzyme_C"/>
    <property type="match status" value="1"/>
</dbReference>
<proteinExistence type="inferred from homology"/>
<accession>A0A9D1FI65</accession>
<gene>
    <name evidence="14" type="ORF">IAA86_04030</name>
</gene>
<dbReference type="GO" id="GO:0000949">
    <property type="term" value="P:aromatic amino acid family catabolic process to alcohol via Ehrlich pathway"/>
    <property type="evidence" value="ECO:0007669"/>
    <property type="project" value="TreeGrafter"/>
</dbReference>
<dbReference type="PANTHER" id="PTHR43452">
    <property type="entry name" value="PYRUVATE DECARBOXYLASE"/>
    <property type="match status" value="1"/>
</dbReference>
<dbReference type="GO" id="GO:0030976">
    <property type="term" value="F:thiamine pyrophosphate binding"/>
    <property type="evidence" value="ECO:0007669"/>
    <property type="project" value="InterPro"/>
</dbReference>
<dbReference type="InterPro" id="IPR012001">
    <property type="entry name" value="Thiamin_PyroP_enz_TPP-bd_dom"/>
</dbReference>
<evidence type="ECO:0000256" key="3">
    <source>
        <dbReference type="ARBA" id="ARBA00007812"/>
    </source>
</evidence>
<dbReference type="InterPro" id="IPR029061">
    <property type="entry name" value="THDP-binding"/>
</dbReference>
<keyword evidence="7 10" id="KW-0786">Thiamine pyrophosphate</keyword>
<dbReference type="Gene3D" id="3.40.50.970">
    <property type="match status" value="2"/>
</dbReference>
<comment type="caution">
    <text evidence="14">The sequence shown here is derived from an EMBL/GenBank/DDBJ whole genome shotgun (WGS) entry which is preliminary data.</text>
</comment>
<dbReference type="GO" id="GO:0005829">
    <property type="term" value="C:cytosol"/>
    <property type="evidence" value="ECO:0007669"/>
    <property type="project" value="TreeGrafter"/>
</dbReference>
<dbReference type="InterPro" id="IPR047214">
    <property type="entry name" value="TPP_PDC_IPDC"/>
</dbReference>
<evidence type="ECO:0000256" key="8">
    <source>
        <dbReference type="ARBA" id="ARBA00023239"/>
    </source>
</evidence>
<comment type="cofactor">
    <cofactor evidence="9">
        <name>Mg(2+)</name>
        <dbReference type="ChEBI" id="CHEBI:18420"/>
    </cofactor>
    <text evidence="9">Binds 1 Mg(2+) per subunit.</text>
</comment>
<dbReference type="GO" id="GO:0004737">
    <property type="term" value="F:pyruvate decarboxylase activity"/>
    <property type="evidence" value="ECO:0007669"/>
    <property type="project" value="TreeGrafter"/>
</dbReference>
<evidence type="ECO:0000259" key="12">
    <source>
        <dbReference type="Pfam" id="PF02775"/>
    </source>
</evidence>
<dbReference type="Pfam" id="PF00205">
    <property type="entry name" value="TPP_enzyme_M"/>
    <property type="match status" value="1"/>
</dbReference>
<sequence length="547" mass="61647">MGITVSDYLISRLASLGVEEFFGLPGDYNFNIIESVENNPKTNWVGCTNELNAGYAADGYARIKGYGALITTFGVGELSAINAIAGSMSEFVPVVKIVGVPDTKHIEQNALIHHNLNTPDYHAFIKAYSNVVETAAFLNEQNAKEEIDRVLNVLINTKKPVYIAIPVDICDKIIDDTYNVEVQKSDENNLNEAVNSALELIENSQNPVILADVMVKRFCAKEQLYKFVKKTNYPVTTFLMSKDLINDYEFSNYIGTYVGKHANIKAYQTISNSDCPIFIGAVISDINTHGFDLKFNPNDFINIQGNYTVVKNKMYKNVLMKDILEILCEKITNKTSVQAGYDYYYSQVEPSKDKINTEYFYYKLQEFLREGDNLILETGLINLAGAKLRIKKNVSVNNQILWGSIGWATGAALGVDMADKNARTILVTGEGSHQLSAQEISTMMRNNLRPVIFVINNEGYTIERILSDDPMDKFNDIAKWNYSKLPYVFGENVYSISVSNDIELCEAFRTIEKEQENKMCYIEMHFDMFELPELAKKAIDGLKLSKL</sequence>
<evidence type="ECO:0000256" key="4">
    <source>
        <dbReference type="ARBA" id="ARBA00022723"/>
    </source>
</evidence>
<dbReference type="SUPFAM" id="SSF52467">
    <property type="entry name" value="DHS-like NAD/FAD-binding domain"/>
    <property type="match status" value="1"/>
</dbReference>
<keyword evidence="6 9" id="KW-0460">Magnesium</keyword>
<feature type="binding site" evidence="9">
    <location>
        <position position="459"/>
    </location>
    <ligand>
        <name>Mg(2+)</name>
        <dbReference type="ChEBI" id="CHEBI:18420"/>
    </ligand>
</feature>
<dbReference type="EMBL" id="DVJQ01000034">
    <property type="protein sequence ID" value="HIS74173.1"/>
    <property type="molecule type" value="Genomic_DNA"/>
</dbReference>
<dbReference type="FunFam" id="3.40.50.970:FF:000024">
    <property type="entry name" value="Pyruvate decarboxylase isozyme"/>
    <property type="match status" value="1"/>
</dbReference>
<dbReference type="FunFam" id="3.40.50.970:FF:000019">
    <property type="entry name" value="Pyruvate decarboxylase isozyme"/>
    <property type="match status" value="1"/>
</dbReference>
<evidence type="ECO:0000256" key="7">
    <source>
        <dbReference type="ARBA" id="ARBA00023052"/>
    </source>
</evidence>
<protein>
    <submittedName>
        <fullName evidence="14">Alpha-keto acid decarboxylase family protein</fullName>
    </submittedName>
</protein>
<evidence type="ECO:0000256" key="2">
    <source>
        <dbReference type="ARBA" id="ARBA00001964"/>
    </source>
</evidence>
<dbReference type="AlphaFoldDB" id="A0A9D1FI65"/>
<keyword evidence="4 9" id="KW-0479">Metal-binding</keyword>
<evidence type="ECO:0000256" key="10">
    <source>
        <dbReference type="RuleBase" id="RU362132"/>
    </source>
</evidence>
<dbReference type="PIRSF" id="PIRSF036565">
    <property type="entry name" value="Pyruvt_ip_decrb"/>
    <property type="match status" value="1"/>
</dbReference>
<reference evidence="14" key="2">
    <citation type="journal article" date="2021" name="PeerJ">
        <title>Extensive microbial diversity within the chicken gut microbiome revealed by metagenomics and culture.</title>
        <authorList>
            <person name="Gilroy R."/>
            <person name="Ravi A."/>
            <person name="Getino M."/>
            <person name="Pursley I."/>
            <person name="Horton D.L."/>
            <person name="Alikhan N.F."/>
            <person name="Baker D."/>
            <person name="Gharbi K."/>
            <person name="Hall N."/>
            <person name="Watson M."/>
            <person name="Adriaenssens E.M."/>
            <person name="Foster-Nyarko E."/>
            <person name="Jarju S."/>
            <person name="Secka A."/>
            <person name="Antonio M."/>
            <person name="Oren A."/>
            <person name="Chaudhuri R.R."/>
            <person name="La Ragione R."/>
            <person name="Hildebrand F."/>
            <person name="Pallen M.J."/>
        </authorList>
    </citation>
    <scope>NUCLEOTIDE SEQUENCE</scope>
    <source>
        <strain evidence="14">CHK152-2871</strain>
    </source>
</reference>
<dbReference type="Proteomes" id="UP000886865">
    <property type="component" value="Unassembled WGS sequence"/>
</dbReference>
<comment type="similarity">
    <text evidence="3 10">Belongs to the TPP enzyme family.</text>
</comment>
<dbReference type="Pfam" id="PF02776">
    <property type="entry name" value="TPP_enzyme_N"/>
    <property type="match status" value="1"/>
</dbReference>
<evidence type="ECO:0000256" key="9">
    <source>
        <dbReference type="PIRSR" id="PIRSR036565-2"/>
    </source>
</evidence>
<dbReference type="InterPro" id="IPR012110">
    <property type="entry name" value="PDC/IPDC-like"/>
</dbReference>
<dbReference type="PANTHER" id="PTHR43452:SF30">
    <property type="entry name" value="PYRUVATE DECARBOXYLASE ISOZYME 1-RELATED"/>
    <property type="match status" value="1"/>
</dbReference>
<dbReference type="InterPro" id="IPR047213">
    <property type="entry name" value="TPP_PYR_PDC_IPDC-like"/>
</dbReference>
<dbReference type="InterPro" id="IPR029035">
    <property type="entry name" value="DHS-like_NAD/FAD-binding_dom"/>
</dbReference>
<dbReference type="InterPro" id="IPR011766">
    <property type="entry name" value="TPP_enzyme_TPP-bd"/>
</dbReference>
<organism evidence="14 15">
    <name type="scientific">Candidatus Galligastranaerophilus intestinavium</name>
    <dbReference type="NCBI Taxonomy" id="2840836"/>
    <lineage>
        <taxon>Bacteria</taxon>
        <taxon>Candidatus Galligastranaerophilus</taxon>
    </lineage>
</organism>
<evidence type="ECO:0000256" key="6">
    <source>
        <dbReference type="ARBA" id="ARBA00022842"/>
    </source>
</evidence>
<evidence type="ECO:0000256" key="1">
    <source>
        <dbReference type="ARBA" id="ARBA00001920"/>
    </source>
</evidence>
<evidence type="ECO:0000256" key="5">
    <source>
        <dbReference type="ARBA" id="ARBA00022793"/>
    </source>
</evidence>
<dbReference type="CDD" id="cd07038">
    <property type="entry name" value="TPP_PYR_PDC_IPDC_like"/>
    <property type="match status" value="1"/>
</dbReference>
<keyword evidence="5" id="KW-0210">Decarboxylase</keyword>
<feature type="binding site" evidence="9">
    <location>
        <position position="457"/>
    </location>
    <ligand>
        <name>Mg(2+)</name>
        <dbReference type="ChEBI" id="CHEBI:18420"/>
    </ligand>
</feature>
<keyword evidence="8" id="KW-0456">Lyase</keyword>
<dbReference type="GO" id="GO:0000287">
    <property type="term" value="F:magnesium ion binding"/>
    <property type="evidence" value="ECO:0007669"/>
    <property type="project" value="InterPro"/>
</dbReference>
<reference evidence="14" key="1">
    <citation type="submission" date="2020-10" db="EMBL/GenBank/DDBJ databases">
        <authorList>
            <person name="Gilroy R."/>
        </authorList>
    </citation>
    <scope>NUCLEOTIDE SEQUENCE</scope>
    <source>
        <strain evidence="14">CHK152-2871</strain>
    </source>
</reference>
<feature type="domain" description="Thiamine pyrophosphate enzyme N-terminal TPP-binding" evidence="13">
    <location>
        <begin position="4"/>
        <end position="111"/>
    </location>
</feature>
<evidence type="ECO:0000259" key="11">
    <source>
        <dbReference type="Pfam" id="PF00205"/>
    </source>
</evidence>
<feature type="domain" description="Thiamine pyrophosphate enzyme TPP-binding" evidence="12">
    <location>
        <begin position="383"/>
        <end position="515"/>
    </location>
</feature>
<dbReference type="Gene3D" id="3.40.50.1220">
    <property type="entry name" value="TPP-binding domain"/>
    <property type="match status" value="1"/>
</dbReference>
<feature type="domain" description="Thiamine pyrophosphate enzyme central" evidence="11">
    <location>
        <begin position="195"/>
        <end position="314"/>
    </location>
</feature>
<comment type="cofactor">
    <cofactor evidence="2">
        <name>thiamine diphosphate</name>
        <dbReference type="ChEBI" id="CHEBI:58937"/>
    </cofactor>
</comment>
<evidence type="ECO:0000313" key="14">
    <source>
        <dbReference type="EMBL" id="HIS74173.1"/>
    </source>
</evidence>
<comment type="cofactor">
    <cofactor evidence="1">
        <name>a metal cation</name>
        <dbReference type="ChEBI" id="CHEBI:25213"/>
    </cofactor>
</comment>
<evidence type="ECO:0000259" key="13">
    <source>
        <dbReference type="Pfam" id="PF02776"/>
    </source>
</evidence>
<dbReference type="SUPFAM" id="SSF52518">
    <property type="entry name" value="Thiamin diphosphate-binding fold (THDP-binding)"/>
    <property type="match status" value="2"/>
</dbReference>
<evidence type="ECO:0000313" key="15">
    <source>
        <dbReference type="Proteomes" id="UP000886865"/>
    </source>
</evidence>
<name>A0A9D1FI65_9BACT</name>
<dbReference type="CDD" id="cd02005">
    <property type="entry name" value="TPP_PDC_IPDC"/>
    <property type="match status" value="1"/>
</dbReference>